<evidence type="ECO:0000313" key="3">
    <source>
        <dbReference type="Proteomes" id="UP000075243"/>
    </source>
</evidence>
<accession>A0A151QNT6</accession>
<evidence type="ECO:0000313" key="1">
    <source>
        <dbReference type="EMBL" id="KYP31970.1"/>
    </source>
</evidence>
<proteinExistence type="predicted"/>
<reference evidence="1 3" key="1">
    <citation type="journal article" date="2012" name="Nat. Biotechnol.">
        <title>Draft genome sequence of pigeonpea (Cajanus cajan), an orphan legume crop of resource-poor farmers.</title>
        <authorList>
            <person name="Varshney R.K."/>
            <person name="Chen W."/>
            <person name="Li Y."/>
            <person name="Bharti A.K."/>
            <person name="Saxena R.K."/>
            <person name="Schlueter J.A."/>
            <person name="Donoghue M.T."/>
            <person name="Azam S."/>
            <person name="Fan G."/>
            <person name="Whaley A.M."/>
            <person name="Farmer A.D."/>
            <person name="Sheridan J."/>
            <person name="Iwata A."/>
            <person name="Tuteja R."/>
            <person name="Penmetsa R.V."/>
            <person name="Wu W."/>
            <person name="Upadhyaya H.D."/>
            <person name="Yang S.P."/>
            <person name="Shah T."/>
            <person name="Saxena K.B."/>
            <person name="Michael T."/>
            <person name="McCombie W.R."/>
            <person name="Yang B."/>
            <person name="Zhang G."/>
            <person name="Yang H."/>
            <person name="Wang J."/>
            <person name="Spillane C."/>
            <person name="Cook D.R."/>
            <person name="May G.D."/>
            <person name="Xu X."/>
            <person name="Jackson S.A."/>
        </authorList>
    </citation>
    <scope>NUCLEOTIDE SEQUENCE [LARGE SCALE GENOMIC DNA]</scope>
    <source>
        <strain evidence="3">cv. Asha</strain>
    </source>
</reference>
<protein>
    <recommendedName>
        <fullName evidence="4">Retrovirus-related Pol polyprotein from transposon TNT 1-94</fullName>
    </recommendedName>
</protein>
<dbReference type="Gramene" id="C.cajan_45067.t">
    <property type="protein sequence ID" value="C.cajan_45067.t.cds1"/>
    <property type="gene ID" value="C.cajan_45067"/>
</dbReference>
<gene>
    <name evidence="1" type="ORF">KK1_047457</name>
    <name evidence="2" type="ORF">KK1_047458</name>
</gene>
<dbReference type="Gramene" id="C.cajan_45068.t">
    <property type="protein sequence ID" value="C.cajan_45068.t.cds1"/>
    <property type="gene ID" value="C.cajan_45068"/>
</dbReference>
<sequence length="77" mass="9072">MSTLTTKKFDGLRTMHEHVIEMTNIAARLKSFGMAMNENFLVQFILNSLLTEYDPFQMSYNTMKDKWNVHELHSMLV</sequence>
<dbReference type="EMBL" id="KQ485533">
    <property type="protein sequence ID" value="KYP31970.1"/>
    <property type="molecule type" value="Genomic_DNA"/>
</dbReference>
<name>A0A151QNT6_CAJCA</name>
<dbReference type="Proteomes" id="UP000075243">
    <property type="component" value="Unassembled WGS sequence"/>
</dbReference>
<dbReference type="AlphaFoldDB" id="A0A151QNT6"/>
<keyword evidence="3" id="KW-1185">Reference proteome</keyword>
<evidence type="ECO:0008006" key="4">
    <source>
        <dbReference type="Google" id="ProtNLM"/>
    </source>
</evidence>
<dbReference type="EMBL" id="KQ485533">
    <property type="protein sequence ID" value="KYP31971.1"/>
    <property type="molecule type" value="Genomic_DNA"/>
</dbReference>
<organism evidence="1 3">
    <name type="scientific">Cajanus cajan</name>
    <name type="common">Pigeon pea</name>
    <name type="synonym">Cajanus indicus</name>
    <dbReference type="NCBI Taxonomy" id="3821"/>
    <lineage>
        <taxon>Eukaryota</taxon>
        <taxon>Viridiplantae</taxon>
        <taxon>Streptophyta</taxon>
        <taxon>Embryophyta</taxon>
        <taxon>Tracheophyta</taxon>
        <taxon>Spermatophyta</taxon>
        <taxon>Magnoliopsida</taxon>
        <taxon>eudicotyledons</taxon>
        <taxon>Gunneridae</taxon>
        <taxon>Pentapetalae</taxon>
        <taxon>rosids</taxon>
        <taxon>fabids</taxon>
        <taxon>Fabales</taxon>
        <taxon>Fabaceae</taxon>
        <taxon>Papilionoideae</taxon>
        <taxon>50 kb inversion clade</taxon>
        <taxon>NPAAA clade</taxon>
        <taxon>indigoferoid/millettioid clade</taxon>
        <taxon>Phaseoleae</taxon>
        <taxon>Cajanus</taxon>
    </lineage>
</organism>
<dbReference type="Pfam" id="PF14223">
    <property type="entry name" value="Retrotran_gag_2"/>
    <property type="match status" value="1"/>
</dbReference>
<evidence type="ECO:0000313" key="2">
    <source>
        <dbReference type="EMBL" id="KYP31971.1"/>
    </source>
</evidence>